<keyword evidence="9" id="KW-1185">Reference proteome</keyword>
<dbReference type="GO" id="GO:0004602">
    <property type="term" value="F:glutathione peroxidase activity"/>
    <property type="evidence" value="ECO:0007669"/>
    <property type="project" value="UniProtKB-ARBA"/>
</dbReference>
<dbReference type="PANTHER" id="PTHR11571:SF224">
    <property type="entry name" value="HEMATOPOIETIC PROSTAGLANDIN D SYNTHASE"/>
    <property type="match status" value="1"/>
</dbReference>
<dbReference type="FunFam" id="3.40.30.10:FF:000035">
    <property type="entry name" value="hematopoietic prostaglandin D synthase"/>
    <property type="match status" value="1"/>
</dbReference>
<dbReference type="InterPro" id="IPR004046">
    <property type="entry name" value="GST_C"/>
</dbReference>
<dbReference type="SUPFAM" id="SSF52833">
    <property type="entry name" value="Thioredoxin-like"/>
    <property type="match status" value="1"/>
</dbReference>
<dbReference type="GO" id="GO:0004364">
    <property type="term" value="F:glutathione transferase activity"/>
    <property type="evidence" value="ECO:0007669"/>
    <property type="project" value="UniProtKB-EC"/>
</dbReference>
<dbReference type="InterPro" id="IPR040079">
    <property type="entry name" value="Glutathione_S-Trfase"/>
</dbReference>
<organism evidence="8 9">
    <name type="scientific">Zophobas morio</name>
    <dbReference type="NCBI Taxonomy" id="2755281"/>
    <lineage>
        <taxon>Eukaryota</taxon>
        <taxon>Metazoa</taxon>
        <taxon>Ecdysozoa</taxon>
        <taxon>Arthropoda</taxon>
        <taxon>Hexapoda</taxon>
        <taxon>Insecta</taxon>
        <taxon>Pterygota</taxon>
        <taxon>Neoptera</taxon>
        <taxon>Endopterygota</taxon>
        <taxon>Coleoptera</taxon>
        <taxon>Polyphaga</taxon>
        <taxon>Cucujiformia</taxon>
        <taxon>Tenebrionidae</taxon>
        <taxon>Zophobas</taxon>
    </lineage>
</organism>
<dbReference type="InterPro" id="IPR050213">
    <property type="entry name" value="GST_superfamily"/>
</dbReference>
<dbReference type="InterPro" id="IPR036249">
    <property type="entry name" value="Thioredoxin-like_sf"/>
</dbReference>
<evidence type="ECO:0000256" key="2">
    <source>
        <dbReference type="ARBA" id="ARBA00012452"/>
    </source>
</evidence>
<dbReference type="FunFam" id="1.20.1050.10:FF:000030">
    <property type="entry name" value="Glutathione S-transferase S1"/>
    <property type="match status" value="1"/>
</dbReference>
<dbReference type="SFLD" id="SFLDS00019">
    <property type="entry name" value="Glutathione_Transferase_(cytos"/>
    <property type="match status" value="1"/>
</dbReference>
<dbReference type="PROSITE" id="PS50404">
    <property type="entry name" value="GST_NTER"/>
    <property type="match status" value="1"/>
</dbReference>
<dbReference type="Gene3D" id="3.40.30.10">
    <property type="entry name" value="Glutaredoxin"/>
    <property type="match status" value="1"/>
</dbReference>
<dbReference type="Pfam" id="PF14497">
    <property type="entry name" value="GST_C_3"/>
    <property type="match status" value="1"/>
</dbReference>
<dbReference type="Proteomes" id="UP001168821">
    <property type="component" value="Unassembled WGS sequence"/>
</dbReference>
<comment type="catalytic activity">
    <reaction evidence="5">
        <text>RX + glutathione = an S-substituted glutathione + a halide anion + H(+)</text>
        <dbReference type="Rhea" id="RHEA:16437"/>
        <dbReference type="ChEBI" id="CHEBI:15378"/>
        <dbReference type="ChEBI" id="CHEBI:16042"/>
        <dbReference type="ChEBI" id="CHEBI:17792"/>
        <dbReference type="ChEBI" id="CHEBI:57925"/>
        <dbReference type="ChEBI" id="CHEBI:90779"/>
        <dbReference type="EC" id="2.5.1.18"/>
    </reaction>
</comment>
<dbReference type="GO" id="GO:0006749">
    <property type="term" value="P:glutathione metabolic process"/>
    <property type="evidence" value="ECO:0007669"/>
    <property type="project" value="TreeGrafter"/>
</dbReference>
<dbReference type="SUPFAM" id="SSF47616">
    <property type="entry name" value="GST C-terminal domain-like"/>
    <property type="match status" value="1"/>
</dbReference>
<evidence type="ECO:0000259" key="7">
    <source>
        <dbReference type="PROSITE" id="PS50405"/>
    </source>
</evidence>
<reference evidence="8" key="1">
    <citation type="journal article" date="2023" name="G3 (Bethesda)">
        <title>Whole genome assemblies of Zophobas morio and Tenebrio molitor.</title>
        <authorList>
            <person name="Kaur S."/>
            <person name="Stinson S.A."/>
            <person name="diCenzo G.C."/>
        </authorList>
    </citation>
    <scope>NUCLEOTIDE SEQUENCE</scope>
    <source>
        <strain evidence="8">QUZm001</strain>
    </source>
</reference>
<dbReference type="EC" id="2.5.1.18" evidence="2"/>
<protein>
    <recommendedName>
        <fullName evidence="2">glutathione transferase</fullName>
        <ecNumber evidence="2">2.5.1.18</ecNumber>
    </recommendedName>
</protein>
<dbReference type="PROSITE" id="PS50405">
    <property type="entry name" value="GST_CTER"/>
    <property type="match status" value="1"/>
</dbReference>
<feature type="domain" description="GST N-terminal" evidence="6">
    <location>
        <begin position="3"/>
        <end position="80"/>
    </location>
</feature>
<gene>
    <name evidence="8" type="ORF">Zmor_007742</name>
</gene>
<comment type="similarity">
    <text evidence="4">Belongs to the GST superfamily. Sigma family.</text>
</comment>
<comment type="subunit">
    <text evidence="1">Homodimer.</text>
</comment>
<name>A0AA38IYZ6_9CUCU</name>
<dbReference type="PANTHER" id="PTHR11571">
    <property type="entry name" value="GLUTATHIONE S-TRANSFERASE"/>
    <property type="match status" value="1"/>
</dbReference>
<comment type="caution">
    <text evidence="8">The sequence shown here is derived from an EMBL/GenBank/DDBJ whole genome shotgun (WGS) entry which is preliminary data.</text>
</comment>
<evidence type="ECO:0000256" key="1">
    <source>
        <dbReference type="ARBA" id="ARBA00011738"/>
    </source>
</evidence>
<dbReference type="InterPro" id="IPR036282">
    <property type="entry name" value="Glutathione-S-Trfase_C_sf"/>
</dbReference>
<dbReference type="SFLD" id="SFLDG01205">
    <property type="entry name" value="AMPS.1"/>
    <property type="match status" value="1"/>
</dbReference>
<feature type="domain" description="GST C-terminal" evidence="7">
    <location>
        <begin position="82"/>
        <end position="204"/>
    </location>
</feature>
<dbReference type="InterPro" id="IPR010987">
    <property type="entry name" value="Glutathione-S-Trfase_C-like"/>
</dbReference>
<accession>A0AA38IYZ6</accession>
<proteinExistence type="inferred from homology"/>
<evidence type="ECO:0000313" key="9">
    <source>
        <dbReference type="Proteomes" id="UP001168821"/>
    </source>
</evidence>
<evidence type="ECO:0000259" key="6">
    <source>
        <dbReference type="PROSITE" id="PS50404"/>
    </source>
</evidence>
<dbReference type="CDD" id="cd03192">
    <property type="entry name" value="GST_C_Sigma_like"/>
    <property type="match status" value="1"/>
</dbReference>
<dbReference type="SFLD" id="SFLDG00363">
    <property type="entry name" value="AMPS_(cytGST):_Alpha-__Mu-__Pi"/>
    <property type="match status" value="1"/>
</dbReference>
<dbReference type="Gene3D" id="1.20.1050.10">
    <property type="match status" value="1"/>
</dbReference>
<evidence type="ECO:0000313" key="8">
    <source>
        <dbReference type="EMBL" id="KAJ3663484.1"/>
    </source>
</evidence>
<dbReference type="Pfam" id="PF02798">
    <property type="entry name" value="GST_N"/>
    <property type="match status" value="1"/>
</dbReference>
<evidence type="ECO:0000256" key="5">
    <source>
        <dbReference type="ARBA" id="ARBA00047960"/>
    </source>
</evidence>
<sequence>MAPAYKLIYGDYRGVAETSRFLFKYGGIEFEDARVQFEDWPQWKEKTPFGQLPLLEHNGKQINQSIAIARYLANLVKLAGNDDWENLEIDSIVDTVSDIRQKLVPIGREQDQIRRKTLIDTLIKDSFSYHLPRLEAIVEKNNGYLALGRLTWADFYFATISPMFDAITGQDCLANYPKLKAVRDKVNELPAIKKWIETRPASDF</sequence>
<keyword evidence="3" id="KW-0808">Transferase</keyword>
<dbReference type="AlphaFoldDB" id="A0AA38IYZ6"/>
<evidence type="ECO:0000256" key="3">
    <source>
        <dbReference type="ARBA" id="ARBA00022679"/>
    </source>
</evidence>
<dbReference type="InterPro" id="IPR004045">
    <property type="entry name" value="Glutathione_S-Trfase_N"/>
</dbReference>
<dbReference type="CDD" id="cd03039">
    <property type="entry name" value="GST_N_Sigma_like"/>
    <property type="match status" value="1"/>
</dbReference>
<evidence type="ECO:0000256" key="4">
    <source>
        <dbReference type="ARBA" id="ARBA00038317"/>
    </source>
</evidence>
<dbReference type="EMBL" id="JALNTZ010000002">
    <property type="protein sequence ID" value="KAJ3663484.1"/>
    <property type="molecule type" value="Genomic_DNA"/>
</dbReference>